<gene>
    <name evidence="1" type="ORF">HNP96_001922</name>
</gene>
<reference evidence="1 2" key="1">
    <citation type="submission" date="2020-08" db="EMBL/GenBank/DDBJ databases">
        <title>Genomic Encyclopedia of Type Strains, Phase IV (KMG-V): Genome sequencing to study the core and pangenomes of soil and plant-associated prokaryotes.</title>
        <authorList>
            <person name="Whitman W."/>
        </authorList>
    </citation>
    <scope>NUCLEOTIDE SEQUENCE [LARGE SCALE GENOMIC DNA]</scope>
    <source>
        <strain evidence="1 2">D1</strain>
    </source>
</reference>
<proteinExistence type="predicted"/>
<organism evidence="1 2">
    <name type="scientific">Methanococcus maripaludis</name>
    <name type="common">Methanococcus deltae</name>
    <dbReference type="NCBI Taxonomy" id="39152"/>
    <lineage>
        <taxon>Archaea</taxon>
        <taxon>Methanobacteriati</taxon>
        <taxon>Methanobacteriota</taxon>
        <taxon>Methanomada group</taxon>
        <taxon>Methanococci</taxon>
        <taxon>Methanococcales</taxon>
        <taxon>Methanococcaceae</taxon>
        <taxon>Methanococcus</taxon>
    </lineage>
</organism>
<evidence type="ECO:0000313" key="2">
    <source>
        <dbReference type="Proteomes" id="UP000590564"/>
    </source>
</evidence>
<dbReference type="Proteomes" id="UP000590564">
    <property type="component" value="Unassembled WGS sequence"/>
</dbReference>
<evidence type="ECO:0000313" key="1">
    <source>
        <dbReference type="EMBL" id="MBB6497861.1"/>
    </source>
</evidence>
<dbReference type="EMBL" id="JACHED010000010">
    <property type="protein sequence ID" value="MBB6497861.1"/>
    <property type="molecule type" value="Genomic_DNA"/>
</dbReference>
<comment type="caution">
    <text evidence="1">The sequence shown here is derived from an EMBL/GenBank/DDBJ whole genome shotgun (WGS) entry which is preliminary data.</text>
</comment>
<feature type="non-terminal residue" evidence="1">
    <location>
        <position position="66"/>
    </location>
</feature>
<name>A0A7J9SD45_METMI</name>
<accession>A0A7J9SD45</accession>
<protein>
    <submittedName>
        <fullName evidence="1">Uncharacterized protein</fullName>
    </submittedName>
</protein>
<sequence length="66" mass="7209">MIKRYILFLLILMCAVGTVNAVNPTVPDMCTATEFYVILSDDTMSQDLVISTLSAYDFSVSAPVIS</sequence>
<dbReference type="AlphaFoldDB" id="A0A7J9SD45"/>